<dbReference type="Proteomes" id="UP000183038">
    <property type="component" value="Unassembled WGS sequence"/>
</dbReference>
<evidence type="ECO:0000259" key="8">
    <source>
        <dbReference type="Pfam" id="PF04116"/>
    </source>
</evidence>
<comment type="subcellular location">
    <subcellularLocation>
        <location evidence="1">Endomembrane system</location>
        <topology evidence="1">Multi-pass membrane protein</topology>
    </subcellularLocation>
</comment>
<accession>A0A1H4NGF7</accession>
<dbReference type="EMBL" id="FNTB01000001">
    <property type="protein sequence ID" value="SEB94319.1"/>
    <property type="molecule type" value="Genomic_DNA"/>
</dbReference>
<feature type="transmembrane region" description="Helical" evidence="7">
    <location>
        <begin position="150"/>
        <end position="170"/>
    </location>
</feature>
<evidence type="ECO:0000256" key="1">
    <source>
        <dbReference type="ARBA" id="ARBA00004127"/>
    </source>
</evidence>
<dbReference type="OrthoDB" id="9770329at2"/>
<organism evidence="9 10">
    <name type="scientific">Maribacter dokdonensis</name>
    <dbReference type="NCBI Taxonomy" id="320912"/>
    <lineage>
        <taxon>Bacteria</taxon>
        <taxon>Pseudomonadati</taxon>
        <taxon>Bacteroidota</taxon>
        <taxon>Flavobacteriia</taxon>
        <taxon>Flavobacteriales</taxon>
        <taxon>Flavobacteriaceae</taxon>
        <taxon>Maribacter</taxon>
    </lineage>
</organism>
<feature type="transmembrane region" description="Helical" evidence="7">
    <location>
        <begin position="89"/>
        <end position="110"/>
    </location>
</feature>
<dbReference type="GO" id="GO:0012505">
    <property type="term" value="C:endomembrane system"/>
    <property type="evidence" value="ECO:0007669"/>
    <property type="project" value="UniProtKB-SubCell"/>
</dbReference>
<evidence type="ECO:0000256" key="7">
    <source>
        <dbReference type="SAM" id="Phobius"/>
    </source>
</evidence>
<feature type="transmembrane region" description="Helical" evidence="7">
    <location>
        <begin position="18"/>
        <end position="38"/>
    </location>
</feature>
<name>A0A1H4NGF7_9FLAO</name>
<evidence type="ECO:0000256" key="5">
    <source>
        <dbReference type="ARBA" id="ARBA00023098"/>
    </source>
</evidence>
<evidence type="ECO:0000256" key="2">
    <source>
        <dbReference type="ARBA" id="ARBA00022692"/>
    </source>
</evidence>
<keyword evidence="3 7" id="KW-1133">Transmembrane helix</keyword>
<dbReference type="RefSeq" id="WP_074672260.1">
    <property type="nucleotide sequence ID" value="NZ_FNTB01000001.1"/>
</dbReference>
<dbReference type="InterPro" id="IPR051689">
    <property type="entry name" value="Sterol_desaturase/TMEM195"/>
</dbReference>
<dbReference type="GO" id="GO:0005506">
    <property type="term" value="F:iron ion binding"/>
    <property type="evidence" value="ECO:0007669"/>
    <property type="project" value="InterPro"/>
</dbReference>
<dbReference type="PANTHER" id="PTHR21624:SF1">
    <property type="entry name" value="ALKYLGLYCEROL MONOOXYGENASE"/>
    <property type="match status" value="1"/>
</dbReference>
<keyword evidence="5" id="KW-0443">Lipid metabolism</keyword>
<keyword evidence="2 7" id="KW-0812">Transmembrane</keyword>
<gene>
    <name evidence="9" type="ORF">SAMN05192540_1950</name>
</gene>
<keyword evidence="6 7" id="KW-0472">Membrane</keyword>
<dbReference type="InterPro" id="IPR006694">
    <property type="entry name" value="Fatty_acid_hydroxylase"/>
</dbReference>
<keyword evidence="4" id="KW-0560">Oxidoreductase</keyword>
<evidence type="ECO:0000313" key="10">
    <source>
        <dbReference type="Proteomes" id="UP000183038"/>
    </source>
</evidence>
<dbReference type="PANTHER" id="PTHR21624">
    <property type="entry name" value="STEROL DESATURASE-RELATED PROTEIN"/>
    <property type="match status" value="1"/>
</dbReference>
<evidence type="ECO:0000256" key="6">
    <source>
        <dbReference type="ARBA" id="ARBA00023136"/>
    </source>
</evidence>
<evidence type="ECO:0000256" key="4">
    <source>
        <dbReference type="ARBA" id="ARBA00023002"/>
    </source>
</evidence>
<evidence type="ECO:0000313" key="9">
    <source>
        <dbReference type="EMBL" id="SEB94319.1"/>
    </source>
</evidence>
<protein>
    <submittedName>
        <fullName evidence="9">Fatty acid hydroxylase superfamily protein</fullName>
    </submittedName>
</protein>
<dbReference type="GO" id="GO:0006643">
    <property type="term" value="P:membrane lipid metabolic process"/>
    <property type="evidence" value="ECO:0007669"/>
    <property type="project" value="TreeGrafter"/>
</dbReference>
<dbReference type="Pfam" id="PF04116">
    <property type="entry name" value="FA_hydroxylase"/>
    <property type="match status" value="1"/>
</dbReference>
<feature type="domain" description="Fatty acid hydroxylase" evidence="8">
    <location>
        <begin position="99"/>
        <end position="233"/>
    </location>
</feature>
<reference evidence="9 10" key="1">
    <citation type="submission" date="2016-10" db="EMBL/GenBank/DDBJ databases">
        <authorList>
            <person name="de Groot N.N."/>
        </authorList>
    </citation>
    <scope>NUCLEOTIDE SEQUENCE [LARGE SCALE GENOMIC DNA]</scope>
    <source>
        <strain evidence="9 10">MAR_2009_71</strain>
    </source>
</reference>
<feature type="transmembrane region" description="Helical" evidence="7">
    <location>
        <begin position="50"/>
        <end position="69"/>
    </location>
</feature>
<dbReference type="GO" id="GO:0008610">
    <property type="term" value="P:lipid biosynthetic process"/>
    <property type="evidence" value="ECO:0007669"/>
    <property type="project" value="InterPro"/>
</dbReference>
<dbReference type="GO" id="GO:0050479">
    <property type="term" value="F:glyceryl-ether monooxygenase activity"/>
    <property type="evidence" value="ECO:0007669"/>
    <property type="project" value="TreeGrafter"/>
</dbReference>
<sequence length="290" mass="33311">MEQLITYFESIPAVHRSLILVGGITFFWILEGIVPLFNGAYNKWKHSIPNFFFTLTTIIVNFPLAFFLLKTSDWTVANDFGIINWLPEMPLWAYVFLGVALLDLIGAYLAHLVEHRVKPLWMVHLVHHTDHNVDTTTANRHHPLESLIRYMFTLVGVFIVGAPIGIIMLYQSLSVVLSQFNHANIKLPKSVDKAISWVLISPDMHKVHHHYVLPYTDSNYGNIFSWWDRLFGTYMHLDREKITYGVDTFPDEVANGKIGPLLKYPFVGYRKPTTDGSNLADFVNEQPLVK</sequence>
<proteinExistence type="predicted"/>
<dbReference type="GO" id="GO:0016020">
    <property type="term" value="C:membrane"/>
    <property type="evidence" value="ECO:0007669"/>
    <property type="project" value="GOC"/>
</dbReference>
<dbReference type="AlphaFoldDB" id="A0A1H4NGF7"/>
<evidence type="ECO:0000256" key="3">
    <source>
        <dbReference type="ARBA" id="ARBA00022989"/>
    </source>
</evidence>